<feature type="domain" description="Amine oxidase" evidence="5">
    <location>
        <begin position="28"/>
        <end position="506"/>
    </location>
</feature>
<proteinExistence type="inferred from homology"/>
<dbReference type="Proteomes" id="UP000198287">
    <property type="component" value="Unassembled WGS sequence"/>
</dbReference>
<dbReference type="OrthoDB" id="5046242at2759"/>
<evidence type="ECO:0000256" key="4">
    <source>
        <dbReference type="RuleBase" id="RU362067"/>
    </source>
</evidence>
<dbReference type="InterPro" id="IPR002937">
    <property type="entry name" value="Amino_oxidase"/>
</dbReference>
<keyword evidence="4" id="KW-0285">Flavoprotein</keyword>
<evidence type="ECO:0000313" key="6">
    <source>
        <dbReference type="EMBL" id="OXA39472.1"/>
    </source>
</evidence>
<dbReference type="OMA" id="MKFADNY"/>
<dbReference type="SUPFAM" id="SSF51905">
    <property type="entry name" value="FAD/NAD(P)-binding domain"/>
    <property type="match status" value="1"/>
</dbReference>
<feature type="binding site" evidence="3">
    <location>
        <position position="249"/>
    </location>
    <ligand>
        <name>FAD</name>
        <dbReference type="ChEBI" id="CHEBI:57692"/>
    </ligand>
</feature>
<dbReference type="GO" id="GO:0046592">
    <property type="term" value="F:polyamine oxidase activity"/>
    <property type="evidence" value="ECO:0007669"/>
    <property type="project" value="TreeGrafter"/>
</dbReference>
<dbReference type="Pfam" id="PF01593">
    <property type="entry name" value="Amino_oxidase"/>
    <property type="match status" value="1"/>
</dbReference>
<dbReference type="AlphaFoldDB" id="A0A226D1L4"/>
<gene>
    <name evidence="6" type="ORF">Fcan01_25794</name>
</gene>
<sequence length="513" mass="58237">MRKLKKLHSSKKSFRQNPGSVAVIGGGIAGLKAASMLHAAGYNVTLLEASDRIGGRTHTIWFGNESYTELGAEWVHGERNNSIFQLMNPLGVLQPRGQLREFGTDYGLPSGVWLQSNLTSNMREYLNYTWFDPEDWREEVHINVSQGVWARYVLERFNRTYHITDDPEMFEAIYDWAHRTSNAEESATSWFDVSGNDWGDRYIWLYGEPDVRWKPPYSYHTLAQFILSGSISEDGNFTLPDYIKLNQKVESIQYSTNGQTVNVSTQDETYSVDHVIFTGSLGVLKANHATLFTPPLSTRKQLAINNIGFGSVIKIAIEFAEPWWTPTFEGLFPVWNDIDYSNETLHYWRLDLTDAELATEYDGIPLWVRAILTLFNVDSGSAPNVLRAWVAGNPARFLDRQNSSYIQTHVVNAMRQFLSSQFPNITEPINLYKSNWGEDSNFGGTYSYRRVESDAENVWAADLGTPILNLATNKPLVCFAGEATHPHYYSTVHGAYDSAVREVDRIVAWGKMD</sequence>
<evidence type="ECO:0000256" key="1">
    <source>
        <dbReference type="ARBA" id="ARBA00001974"/>
    </source>
</evidence>
<dbReference type="Gene3D" id="3.90.660.10">
    <property type="match status" value="1"/>
</dbReference>
<dbReference type="EMBL" id="LNIX01000038">
    <property type="protein sequence ID" value="OXA39472.1"/>
    <property type="molecule type" value="Genomic_DNA"/>
</dbReference>
<evidence type="ECO:0000313" key="7">
    <source>
        <dbReference type="Proteomes" id="UP000198287"/>
    </source>
</evidence>
<feature type="binding site" evidence="3">
    <location>
        <begin position="48"/>
        <end position="49"/>
    </location>
    <ligand>
        <name>FAD</name>
        <dbReference type="ChEBI" id="CHEBI:57692"/>
    </ligand>
</feature>
<comment type="caution">
    <text evidence="6">The sequence shown here is derived from an EMBL/GenBank/DDBJ whole genome shotgun (WGS) entry which is preliminary data.</text>
</comment>
<dbReference type="InterPro" id="IPR036188">
    <property type="entry name" value="FAD/NAD-bd_sf"/>
</dbReference>
<dbReference type="PRINTS" id="PR00757">
    <property type="entry name" value="AMINEOXDASEF"/>
</dbReference>
<evidence type="ECO:0000256" key="2">
    <source>
        <dbReference type="ARBA" id="ARBA00023002"/>
    </source>
</evidence>
<evidence type="ECO:0000256" key="3">
    <source>
        <dbReference type="PIRSR" id="PIRSR601613-1"/>
    </source>
</evidence>
<dbReference type="InterPro" id="IPR050281">
    <property type="entry name" value="Flavin_monoamine_oxidase"/>
</dbReference>
<dbReference type="Gene3D" id="3.50.50.60">
    <property type="entry name" value="FAD/NAD(P)-binding domain"/>
    <property type="match status" value="1"/>
</dbReference>
<dbReference type="STRING" id="158441.A0A226D1L4"/>
<protein>
    <recommendedName>
        <fullName evidence="4">Amine oxidase</fullName>
        <ecNumber evidence="4">1.4.3.-</ecNumber>
    </recommendedName>
</protein>
<keyword evidence="4" id="KW-0274">FAD</keyword>
<dbReference type="PANTHER" id="PTHR10742">
    <property type="entry name" value="FLAVIN MONOAMINE OXIDASE"/>
    <property type="match status" value="1"/>
</dbReference>
<keyword evidence="7" id="KW-1185">Reference proteome</keyword>
<comment type="similarity">
    <text evidence="4">Belongs to the flavin monoamine oxidase family.</text>
</comment>
<accession>A0A226D1L4</accession>
<dbReference type="EC" id="1.4.3.-" evidence="4"/>
<dbReference type="GO" id="GO:0008131">
    <property type="term" value="F:primary methylamine oxidase activity"/>
    <property type="evidence" value="ECO:0007669"/>
    <property type="project" value="UniProtKB-ARBA"/>
</dbReference>
<organism evidence="6 7">
    <name type="scientific">Folsomia candida</name>
    <name type="common">Springtail</name>
    <dbReference type="NCBI Taxonomy" id="158441"/>
    <lineage>
        <taxon>Eukaryota</taxon>
        <taxon>Metazoa</taxon>
        <taxon>Ecdysozoa</taxon>
        <taxon>Arthropoda</taxon>
        <taxon>Hexapoda</taxon>
        <taxon>Collembola</taxon>
        <taxon>Entomobryomorpha</taxon>
        <taxon>Isotomoidea</taxon>
        <taxon>Isotomidae</taxon>
        <taxon>Proisotominae</taxon>
        <taxon>Folsomia</taxon>
    </lineage>
</organism>
<evidence type="ECO:0000259" key="5">
    <source>
        <dbReference type="Pfam" id="PF01593"/>
    </source>
</evidence>
<name>A0A226D1L4_FOLCA</name>
<comment type="cofactor">
    <cofactor evidence="1 4">
        <name>FAD</name>
        <dbReference type="ChEBI" id="CHEBI:57692"/>
    </cofactor>
</comment>
<dbReference type="SUPFAM" id="SSF54373">
    <property type="entry name" value="FAD-linked reductases, C-terminal domain"/>
    <property type="match status" value="1"/>
</dbReference>
<dbReference type="PANTHER" id="PTHR10742:SF416">
    <property type="entry name" value="SPERMINE OXIDASE"/>
    <property type="match status" value="1"/>
</dbReference>
<reference evidence="6 7" key="1">
    <citation type="submission" date="2015-12" db="EMBL/GenBank/DDBJ databases">
        <title>The genome of Folsomia candida.</title>
        <authorList>
            <person name="Faddeeva A."/>
            <person name="Derks M.F."/>
            <person name="Anvar Y."/>
            <person name="Smit S."/>
            <person name="Van Straalen N."/>
            <person name="Roelofs D."/>
        </authorList>
    </citation>
    <scope>NUCLEOTIDE SEQUENCE [LARGE SCALE GENOMIC DNA]</scope>
    <source>
        <strain evidence="6 7">VU population</strain>
        <tissue evidence="6">Whole body</tissue>
    </source>
</reference>
<keyword evidence="2 4" id="KW-0560">Oxidoreductase</keyword>
<dbReference type="InterPro" id="IPR001613">
    <property type="entry name" value="Flavin_amine_oxidase"/>
</dbReference>